<dbReference type="GO" id="GO:0005524">
    <property type="term" value="F:ATP binding"/>
    <property type="evidence" value="ECO:0007669"/>
    <property type="project" value="UniProtKB-KW"/>
</dbReference>
<feature type="domain" description="DAGKc" evidence="15">
    <location>
        <begin position="318"/>
        <end position="456"/>
    </location>
</feature>
<comment type="caution">
    <text evidence="16">The sequence shown here is derived from an EMBL/GenBank/DDBJ whole genome shotgun (WGS) entry which is preliminary data.</text>
</comment>
<dbReference type="FunFam" id="3.40.50.10330:FF:000001">
    <property type="entry name" value="Diacylglycerol kinase"/>
    <property type="match status" value="1"/>
</dbReference>
<dbReference type="Pfam" id="PF00130">
    <property type="entry name" value="C1_1"/>
    <property type="match status" value="2"/>
</dbReference>
<evidence type="ECO:0000256" key="8">
    <source>
        <dbReference type="ARBA" id="ARBA00022771"/>
    </source>
</evidence>
<proteinExistence type="inferred from homology"/>
<comment type="similarity">
    <text evidence="1">Belongs to the eukaryotic diacylglycerol kinase family.</text>
</comment>
<dbReference type="AlphaFoldDB" id="A0A1V9X6S3"/>
<evidence type="ECO:0000256" key="1">
    <source>
        <dbReference type="ARBA" id="ARBA00009280"/>
    </source>
</evidence>
<dbReference type="GO" id="GO:0046486">
    <property type="term" value="P:glycerolipid metabolic process"/>
    <property type="evidence" value="ECO:0007669"/>
    <property type="project" value="UniProtKB-ARBA"/>
</dbReference>
<protein>
    <recommendedName>
        <fullName evidence="2">diacylglycerol kinase (ATP)</fullName>
        <ecNumber evidence="2">2.7.1.107</ecNumber>
    </recommendedName>
</protein>
<sequence length="1130" mass="119537">MHPYHYRDDNMSAWPTTPYRVYFYFLFLQSVIYEEIALSGVSVAECPVARGSLATLAQLPGALLGAAGGAGGLNGCPSPHAFTVITPLRQLVLCADSRRHMEEWINALKGVSSNKEFIEDTPPPSAPPGHQVQQQNSAAESAMVEEALPPPPDLSLQGQHSWYVTSHARPTYCNVCREALSGVTFHGLSCEVCKFRAHKRCAAKSPNNCKWTTLASVGLEVLEDEEGLPAMPHQWVEGNLPVSSRCWSCERTCGSVLRLQDWRCLWCRATVHTSCRPVFNIRCPLGLCRVSVIPPVSLYTAPQRGNLGAGWWRGVKPPGCSPLLVFVNSKSGDNQGVKFLRRFKQLLNPAQVFDLMAPIGGPLLGLRLFSSFHSFRILVCGGDGSVSWVLSEIDRLKLHKQCQIGVLPLGTGNDLARVLGWGSVCDDDSQLPQLLEKYERATTKLLDRWSILTYEGPLPMPRKLSQPYSGVGGQQKDASCNEKLLSQRSGGRDQQQKQQQQQQQQQQLSPGKQVGEPQPTQSTQPGWDQSISRLEGSVVDHLSKILESDQHCVVISSARVLCETVRDFILKVQSKTECEEIEAKCSVLNDKLDSLLKSLHEEEQAHQAGEQTQPSVAGLEPSPAPLQRLAPGQSPSASPDRSPQHNNNNNNSSTNNNNNNNNNNTTTTNNNNNNNSSTNNNNLNISGTSGSSTSASVTLTGALAATGVVAVVGDEPSMTSPTPSKISGCSSVLQREALMCRANSLKKALRQIIEHTERAVDEQNALPEDWRRSAAEGGDSGRDVTVTSARKHSALGASGSGSKSPAPAALEEKDDDDDDTQATGVEPAEIGKGEESVRTDTVSPADSAPISGGKDSGMAYPHDTSPASETSAGERRGSNASTSTAATARPQRSRKPSGEATDLTEIAAVQDRCAMMAAIPSVASTSSLEETASVVSAGPGGGGGSLSSRPHTLPILETTPVSPQLQSSTGAATMSGSDQPSPAGRSLTSEGSEADNEGQTATAVCNLLQLSSPTASRRISSGSTLKHIGNIMQLTAAPSFASGGGSSPGGTGASVGGGGAGMLQIPSGGARSPDVDVDRRVFPIINPLASLPAWPNLAGESSLVGKALLANADALCAAASPLMDIDDMNM</sequence>
<feature type="compositionally biased region" description="Low complexity" evidence="12">
    <location>
        <begin position="794"/>
        <end position="809"/>
    </location>
</feature>
<keyword evidence="11" id="KW-0067">ATP-binding</keyword>
<evidence type="ECO:0000256" key="9">
    <source>
        <dbReference type="ARBA" id="ARBA00022777"/>
    </source>
</evidence>
<dbReference type="Gene3D" id="3.40.50.10330">
    <property type="entry name" value="Probable inorganic polyphosphate/atp-NAD kinase, domain 1"/>
    <property type="match status" value="1"/>
</dbReference>
<evidence type="ECO:0000256" key="11">
    <source>
        <dbReference type="ARBA" id="ARBA00022840"/>
    </source>
</evidence>
<feature type="compositionally biased region" description="Polar residues" evidence="12">
    <location>
        <begin position="959"/>
        <end position="999"/>
    </location>
</feature>
<dbReference type="InterPro" id="IPR001849">
    <property type="entry name" value="PH_domain"/>
</dbReference>
<dbReference type="GO" id="GO:0005886">
    <property type="term" value="C:plasma membrane"/>
    <property type="evidence" value="ECO:0007669"/>
    <property type="project" value="TreeGrafter"/>
</dbReference>
<dbReference type="PANTHER" id="PTHR11255">
    <property type="entry name" value="DIACYLGLYCEROL KINASE"/>
    <property type="match status" value="1"/>
</dbReference>
<dbReference type="GO" id="GO:0008270">
    <property type="term" value="F:zinc ion binding"/>
    <property type="evidence" value="ECO:0007669"/>
    <property type="project" value="UniProtKB-KW"/>
</dbReference>
<dbReference type="SMART" id="SM00109">
    <property type="entry name" value="C1"/>
    <property type="match status" value="2"/>
</dbReference>
<dbReference type="STRING" id="418985.A0A1V9X6S3"/>
<feature type="compositionally biased region" description="Gly residues" evidence="12">
    <location>
        <begin position="1042"/>
        <end position="1061"/>
    </location>
</feature>
<keyword evidence="7" id="KW-0547">Nucleotide-binding</keyword>
<keyword evidence="17" id="KW-1185">Reference proteome</keyword>
<keyword evidence="5" id="KW-0479">Metal-binding</keyword>
<dbReference type="InterPro" id="IPR016064">
    <property type="entry name" value="NAD/diacylglycerol_kinase_sf"/>
</dbReference>
<feature type="region of interest" description="Disordered" evidence="12">
    <location>
        <begin position="764"/>
        <end position="905"/>
    </location>
</feature>
<feature type="compositionally biased region" description="Low complexity" evidence="12">
    <location>
        <begin position="878"/>
        <end position="890"/>
    </location>
</feature>
<dbReference type="EC" id="2.7.1.107" evidence="2"/>
<dbReference type="InterPro" id="IPR037607">
    <property type="entry name" value="DGK"/>
</dbReference>
<dbReference type="GO" id="GO:0007165">
    <property type="term" value="P:signal transduction"/>
    <property type="evidence" value="ECO:0007669"/>
    <property type="project" value="InterPro"/>
</dbReference>
<dbReference type="FunCoup" id="A0A1V9X6S3">
    <property type="interactions" value="205"/>
</dbReference>
<dbReference type="PROSITE" id="PS50146">
    <property type="entry name" value="DAGK"/>
    <property type="match status" value="1"/>
</dbReference>
<evidence type="ECO:0000256" key="2">
    <source>
        <dbReference type="ARBA" id="ARBA00012133"/>
    </source>
</evidence>
<name>A0A1V9X6S3_9ACAR</name>
<organism evidence="16 17">
    <name type="scientific">Tropilaelaps mercedesae</name>
    <dbReference type="NCBI Taxonomy" id="418985"/>
    <lineage>
        <taxon>Eukaryota</taxon>
        <taxon>Metazoa</taxon>
        <taxon>Ecdysozoa</taxon>
        <taxon>Arthropoda</taxon>
        <taxon>Chelicerata</taxon>
        <taxon>Arachnida</taxon>
        <taxon>Acari</taxon>
        <taxon>Parasitiformes</taxon>
        <taxon>Mesostigmata</taxon>
        <taxon>Gamasina</taxon>
        <taxon>Dermanyssoidea</taxon>
        <taxon>Laelapidae</taxon>
        <taxon>Tropilaelaps</taxon>
    </lineage>
</organism>
<dbReference type="GO" id="GO:0005737">
    <property type="term" value="C:cytoplasm"/>
    <property type="evidence" value="ECO:0007669"/>
    <property type="project" value="UniProtKB-SubCell"/>
</dbReference>
<evidence type="ECO:0000256" key="6">
    <source>
        <dbReference type="ARBA" id="ARBA00022737"/>
    </source>
</evidence>
<evidence type="ECO:0000256" key="4">
    <source>
        <dbReference type="ARBA" id="ARBA00022679"/>
    </source>
</evidence>
<dbReference type="GO" id="GO:0004143">
    <property type="term" value="F:ATP-dependent diacylglycerol kinase activity"/>
    <property type="evidence" value="ECO:0007669"/>
    <property type="project" value="UniProtKB-EC"/>
</dbReference>
<dbReference type="OrthoDB" id="6487992at2759"/>
<evidence type="ECO:0000313" key="16">
    <source>
        <dbReference type="EMBL" id="OQR69194.1"/>
    </source>
</evidence>
<evidence type="ECO:0000256" key="12">
    <source>
        <dbReference type="SAM" id="MobiDB-lite"/>
    </source>
</evidence>
<feature type="compositionally biased region" description="Polar residues" evidence="12">
    <location>
        <begin position="633"/>
        <end position="645"/>
    </location>
</feature>
<dbReference type="InterPro" id="IPR011993">
    <property type="entry name" value="PH-like_dom_sf"/>
</dbReference>
<dbReference type="Pfam" id="PF00781">
    <property type="entry name" value="DAGK_cat"/>
    <property type="match status" value="1"/>
</dbReference>
<dbReference type="InParanoid" id="A0A1V9X6S3"/>
<dbReference type="Gene3D" id="3.30.60.20">
    <property type="match status" value="2"/>
</dbReference>
<dbReference type="InterPro" id="IPR002219">
    <property type="entry name" value="PKC_DAG/PE"/>
</dbReference>
<keyword evidence="6" id="KW-0677">Repeat</keyword>
<feature type="domain" description="Phorbol-ester/DAG-type" evidence="14">
    <location>
        <begin position="232"/>
        <end position="283"/>
    </location>
</feature>
<keyword evidence="8" id="KW-0863">Zinc-finger</keyword>
<keyword evidence="3" id="KW-0597">Phosphoprotein</keyword>
<reference evidence="16 17" key="1">
    <citation type="journal article" date="2017" name="Gigascience">
        <title>Draft genome of the honey bee ectoparasitic mite, Tropilaelaps mercedesae, is shaped by the parasitic life history.</title>
        <authorList>
            <person name="Dong X."/>
            <person name="Armstrong S.D."/>
            <person name="Xia D."/>
            <person name="Makepeace B.L."/>
            <person name="Darby A.C."/>
            <person name="Kadowaki T."/>
        </authorList>
    </citation>
    <scope>NUCLEOTIDE SEQUENCE [LARGE SCALE GENOMIC DNA]</scope>
    <source>
        <strain evidence="16">Wuxi-XJTLU</strain>
    </source>
</reference>
<accession>A0A1V9X6S3</accession>
<evidence type="ECO:0000256" key="10">
    <source>
        <dbReference type="ARBA" id="ARBA00022833"/>
    </source>
</evidence>
<evidence type="ECO:0000313" key="17">
    <source>
        <dbReference type="Proteomes" id="UP000192247"/>
    </source>
</evidence>
<feature type="domain" description="PH" evidence="13">
    <location>
        <begin position="1"/>
        <end position="113"/>
    </location>
</feature>
<feature type="region of interest" description="Disordered" evidence="12">
    <location>
        <begin position="486"/>
        <end position="530"/>
    </location>
</feature>
<evidence type="ECO:0000259" key="13">
    <source>
        <dbReference type="PROSITE" id="PS50003"/>
    </source>
</evidence>
<dbReference type="PROSITE" id="PS00479">
    <property type="entry name" value="ZF_DAG_PE_1"/>
    <property type="match status" value="2"/>
</dbReference>
<dbReference type="Gene3D" id="2.30.29.30">
    <property type="entry name" value="Pleckstrin-homology domain (PH domain)/Phosphotyrosine-binding domain (PTB)"/>
    <property type="match status" value="1"/>
</dbReference>
<dbReference type="SUPFAM" id="SSF57889">
    <property type="entry name" value="Cysteine-rich domain"/>
    <property type="match status" value="2"/>
</dbReference>
<feature type="region of interest" description="Disordered" evidence="12">
    <location>
        <begin position="116"/>
        <end position="147"/>
    </location>
</feature>
<dbReference type="SMART" id="SM00046">
    <property type="entry name" value="DAGKc"/>
    <property type="match status" value="1"/>
</dbReference>
<feature type="compositionally biased region" description="Basic and acidic residues" evidence="12">
    <location>
        <begin position="768"/>
        <end position="782"/>
    </location>
</feature>
<evidence type="ECO:0000256" key="5">
    <source>
        <dbReference type="ARBA" id="ARBA00022723"/>
    </source>
</evidence>
<dbReference type="SUPFAM" id="SSF50729">
    <property type="entry name" value="PH domain-like"/>
    <property type="match status" value="1"/>
</dbReference>
<evidence type="ECO:0000256" key="7">
    <source>
        <dbReference type="ARBA" id="ARBA00022741"/>
    </source>
</evidence>
<dbReference type="EMBL" id="MNPL01021885">
    <property type="protein sequence ID" value="OQR69194.1"/>
    <property type="molecule type" value="Genomic_DNA"/>
</dbReference>
<keyword evidence="9 16" id="KW-0418">Kinase</keyword>
<feature type="compositionally biased region" description="Polar residues" evidence="12">
    <location>
        <begin position="518"/>
        <end position="530"/>
    </location>
</feature>
<dbReference type="SUPFAM" id="SSF111331">
    <property type="entry name" value="NAD kinase/diacylglycerol kinase-like"/>
    <property type="match status" value="1"/>
</dbReference>
<keyword evidence="10" id="KW-0862">Zinc</keyword>
<feature type="region of interest" description="Disordered" evidence="12">
    <location>
        <begin position="1040"/>
        <end position="1073"/>
    </location>
</feature>
<evidence type="ECO:0000256" key="3">
    <source>
        <dbReference type="ARBA" id="ARBA00022553"/>
    </source>
</evidence>
<dbReference type="FunFam" id="3.30.60.20:FF:000002">
    <property type="entry name" value="Diacylglycerol kinase"/>
    <property type="match status" value="1"/>
</dbReference>
<feature type="region of interest" description="Disordered" evidence="12">
    <location>
        <begin position="933"/>
        <end position="999"/>
    </location>
</feature>
<feature type="compositionally biased region" description="Low complexity" evidence="12">
    <location>
        <begin position="496"/>
        <end position="507"/>
    </location>
</feature>
<evidence type="ECO:0000259" key="15">
    <source>
        <dbReference type="PROSITE" id="PS50146"/>
    </source>
</evidence>
<dbReference type="InterPro" id="IPR017438">
    <property type="entry name" value="ATP-NAD_kinase_N"/>
</dbReference>
<keyword evidence="4" id="KW-0808">Transferase</keyword>
<dbReference type="InterPro" id="IPR001206">
    <property type="entry name" value="Diacylglycerol_kinase_cat_dom"/>
</dbReference>
<dbReference type="Proteomes" id="UP000192247">
    <property type="component" value="Unassembled WGS sequence"/>
</dbReference>
<dbReference type="PROSITE" id="PS50081">
    <property type="entry name" value="ZF_DAG_PE_2"/>
    <property type="match status" value="2"/>
</dbReference>
<dbReference type="PANTHER" id="PTHR11255:SF109">
    <property type="entry name" value="DIACYLGLYCEROL KINASE ETA"/>
    <property type="match status" value="1"/>
</dbReference>
<feature type="compositionally biased region" description="Basic and acidic residues" evidence="12">
    <location>
        <begin position="829"/>
        <end position="838"/>
    </location>
</feature>
<dbReference type="PROSITE" id="PS50003">
    <property type="entry name" value="PH_DOMAIN"/>
    <property type="match status" value="1"/>
</dbReference>
<evidence type="ECO:0000259" key="14">
    <source>
        <dbReference type="PROSITE" id="PS50081"/>
    </source>
</evidence>
<dbReference type="CDD" id="cd20800">
    <property type="entry name" value="C1_DGK_typeII_rpt1"/>
    <property type="match status" value="1"/>
</dbReference>
<feature type="domain" description="Phorbol-ester/DAG-type" evidence="14">
    <location>
        <begin position="159"/>
        <end position="209"/>
    </location>
</feature>
<dbReference type="InterPro" id="IPR046349">
    <property type="entry name" value="C1-like_sf"/>
</dbReference>
<feature type="region of interest" description="Disordered" evidence="12">
    <location>
        <begin position="602"/>
        <end position="695"/>
    </location>
</feature>
<feature type="compositionally biased region" description="Low complexity" evidence="12">
    <location>
        <begin position="646"/>
        <end position="695"/>
    </location>
</feature>
<gene>
    <name evidence="16" type="ORF">BIW11_12411</name>
</gene>